<keyword evidence="2" id="KW-1185">Reference proteome</keyword>
<dbReference type="PATRIC" id="fig|1341156.4.peg.1953"/>
<proteinExistence type="predicted"/>
<dbReference type="Proteomes" id="UP000021369">
    <property type="component" value="Unassembled WGS sequence"/>
</dbReference>
<protein>
    <recommendedName>
        <fullName evidence="3">Tail protein</fullName>
    </recommendedName>
</protein>
<dbReference type="EMBL" id="JEOB01000002">
    <property type="protein sequence ID" value="EXM40189.1"/>
    <property type="molecule type" value="Genomic_DNA"/>
</dbReference>
<organism evidence="1 2">
    <name type="scientific">Ruminococcus albus SY3</name>
    <dbReference type="NCBI Taxonomy" id="1341156"/>
    <lineage>
        <taxon>Bacteria</taxon>
        <taxon>Bacillati</taxon>
        <taxon>Bacillota</taxon>
        <taxon>Clostridia</taxon>
        <taxon>Eubacteriales</taxon>
        <taxon>Oscillospiraceae</taxon>
        <taxon>Ruminococcus</taxon>
    </lineage>
</organism>
<accession>A0A011UHN7</accession>
<gene>
    <name evidence="1" type="ORF">RASY3_07715</name>
</gene>
<dbReference type="AlphaFoldDB" id="A0A011UHN7"/>
<evidence type="ECO:0000313" key="1">
    <source>
        <dbReference type="EMBL" id="EXM40189.1"/>
    </source>
</evidence>
<comment type="caution">
    <text evidence="1">The sequence shown here is derived from an EMBL/GenBank/DDBJ whole genome shotgun (WGS) entry which is preliminary data.</text>
</comment>
<sequence>MGFEIVQPGGHTLELGLNTLYPDSLSVFRRDRQVEYVKVGGGTELRTNGSRGLEILAVGKFAPDERAVLQDIIEDFSSDVSTVTADNRSYGAMILLEGTLSEKSGEVGGVYRLRFGGYEI</sequence>
<evidence type="ECO:0008006" key="3">
    <source>
        <dbReference type="Google" id="ProtNLM"/>
    </source>
</evidence>
<dbReference type="OrthoDB" id="1821661at2"/>
<name>A0A011UHN7_RUMAL</name>
<evidence type="ECO:0000313" key="2">
    <source>
        <dbReference type="Proteomes" id="UP000021369"/>
    </source>
</evidence>
<dbReference type="RefSeq" id="WP_037286606.1">
    <property type="nucleotide sequence ID" value="NZ_JEOB01000002.1"/>
</dbReference>
<reference evidence="1 2" key="1">
    <citation type="submission" date="2013-06" db="EMBL/GenBank/DDBJ databases">
        <title>Rumen cellulosomics: divergent fiber-degrading strategies revealed by comparative genome-wide analysis of six Ruminococcal strains.</title>
        <authorList>
            <person name="Dassa B."/>
            <person name="Borovok I."/>
            <person name="Lamed R."/>
            <person name="Flint H."/>
            <person name="Yeoman C.J."/>
            <person name="White B."/>
            <person name="Bayer E.A."/>
        </authorList>
    </citation>
    <scope>NUCLEOTIDE SEQUENCE [LARGE SCALE GENOMIC DNA]</scope>
    <source>
        <strain evidence="1 2">SY3</strain>
    </source>
</reference>